<protein>
    <recommendedName>
        <fullName evidence="3">Flavodoxin-like domain-containing protein</fullName>
    </recommendedName>
</protein>
<keyword evidence="2" id="KW-0732">Signal</keyword>
<accession>A0ABQ9XU28</accession>
<feature type="domain" description="Flavodoxin-like" evidence="3">
    <location>
        <begin position="19"/>
        <end position="178"/>
    </location>
</feature>
<reference evidence="4 5" key="1">
    <citation type="journal article" date="2022" name="bioRxiv">
        <title>Genomics of Preaxostyla Flagellates Illuminates Evolutionary Transitions and the Path Towards Mitochondrial Loss.</title>
        <authorList>
            <person name="Novak L.V.F."/>
            <person name="Treitli S.C."/>
            <person name="Pyrih J."/>
            <person name="Halakuc P."/>
            <person name="Pipaliya S.V."/>
            <person name="Vacek V."/>
            <person name="Brzon O."/>
            <person name="Soukal P."/>
            <person name="Eme L."/>
            <person name="Dacks J.B."/>
            <person name="Karnkowska A."/>
            <person name="Elias M."/>
            <person name="Hampl V."/>
        </authorList>
    </citation>
    <scope>NUCLEOTIDE SEQUENCE [LARGE SCALE GENOMIC DNA]</scope>
    <source>
        <strain evidence="4">NAU3</strain>
        <tissue evidence="4">Gut</tissue>
    </source>
</reference>
<dbReference type="PROSITE" id="PS50902">
    <property type="entry name" value="FLAVODOXIN_LIKE"/>
    <property type="match status" value="1"/>
</dbReference>
<dbReference type="SUPFAM" id="SSF52218">
    <property type="entry name" value="Flavoproteins"/>
    <property type="match status" value="1"/>
</dbReference>
<dbReference type="PANTHER" id="PTHR39201">
    <property type="entry name" value="EXPORTED PROTEIN-RELATED"/>
    <property type="match status" value="1"/>
</dbReference>
<organism evidence="4 5">
    <name type="scientific">Blattamonas nauphoetae</name>
    <dbReference type="NCBI Taxonomy" id="2049346"/>
    <lineage>
        <taxon>Eukaryota</taxon>
        <taxon>Metamonada</taxon>
        <taxon>Preaxostyla</taxon>
        <taxon>Oxymonadida</taxon>
        <taxon>Blattamonas</taxon>
    </lineage>
</organism>
<dbReference type="EMBL" id="JARBJD010000072">
    <property type="protein sequence ID" value="KAK2954981.1"/>
    <property type="molecule type" value="Genomic_DNA"/>
</dbReference>
<feature type="chain" id="PRO_5046110590" description="Flavodoxin-like domain-containing protein" evidence="2">
    <location>
        <begin position="17"/>
        <end position="213"/>
    </location>
</feature>
<proteinExistence type="predicted"/>
<dbReference type="InterPro" id="IPR008254">
    <property type="entry name" value="Flavodoxin/NO_synth"/>
</dbReference>
<evidence type="ECO:0000313" key="4">
    <source>
        <dbReference type="EMBL" id="KAK2954981.1"/>
    </source>
</evidence>
<feature type="region of interest" description="Disordered" evidence="1">
    <location>
        <begin position="188"/>
        <end position="213"/>
    </location>
</feature>
<evidence type="ECO:0000256" key="1">
    <source>
        <dbReference type="SAM" id="MobiDB-lite"/>
    </source>
</evidence>
<dbReference type="Gene3D" id="3.40.50.360">
    <property type="match status" value="1"/>
</dbReference>
<feature type="signal peptide" evidence="2">
    <location>
        <begin position="1"/>
        <end position="16"/>
    </location>
</feature>
<evidence type="ECO:0000259" key="3">
    <source>
        <dbReference type="PROSITE" id="PS50902"/>
    </source>
</evidence>
<name>A0ABQ9XU28_9EUKA</name>
<dbReference type="Proteomes" id="UP001281761">
    <property type="component" value="Unassembled WGS sequence"/>
</dbReference>
<evidence type="ECO:0000256" key="2">
    <source>
        <dbReference type="SAM" id="SignalP"/>
    </source>
</evidence>
<dbReference type="InterPro" id="IPR029039">
    <property type="entry name" value="Flavoprotein-like_sf"/>
</dbReference>
<dbReference type="Pfam" id="PF12682">
    <property type="entry name" value="Flavodoxin_4"/>
    <property type="match status" value="1"/>
</dbReference>
<gene>
    <name evidence="4" type="ORF">BLNAU_10121</name>
</gene>
<sequence>MLSFIVFLTTVLFAADKKVLIVYLSQTGETEKTANQLKESLSKVTENGIESTLVSLDCHTEDETAFKKIALYAKSAFRAATAVCTKPTENPSDYDAVIVGGPVWWWTMPKQEQNVLGEMDFSAVKDHVFTFATAGGKTPGSFHNAFTTATGITPSGTFLARNGVDVTDEIAQFAKKIGQNLGVVAADPVPEPEPVVEQESVPEPPVVENKEEI</sequence>
<comment type="caution">
    <text evidence="4">The sequence shown here is derived from an EMBL/GenBank/DDBJ whole genome shotgun (WGS) entry which is preliminary data.</text>
</comment>
<dbReference type="InterPro" id="IPR001226">
    <property type="entry name" value="Flavodoxin_CS"/>
</dbReference>
<keyword evidence="5" id="KW-1185">Reference proteome</keyword>
<dbReference type="PROSITE" id="PS00201">
    <property type="entry name" value="FLAVODOXIN"/>
    <property type="match status" value="1"/>
</dbReference>
<evidence type="ECO:0000313" key="5">
    <source>
        <dbReference type="Proteomes" id="UP001281761"/>
    </source>
</evidence>
<dbReference type="PANTHER" id="PTHR39201:SF1">
    <property type="entry name" value="FLAVODOXIN-LIKE DOMAIN-CONTAINING PROTEIN"/>
    <property type="match status" value="1"/>
</dbReference>